<evidence type="ECO:0000313" key="2">
    <source>
        <dbReference type="Proteomes" id="UP001189429"/>
    </source>
</evidence>
<keyword evidence="2" id="KW-1185">Reference proteome</keyword>
<feature type="non-terminal residue" evidence="1">
    <location>
        <position position="1"/>
    </location>
</feature>
<protein>
    <recommendedName>
        <fullName evidence="3">Alpha-1,6-mannosyl-glycoprotein 6-beta-N-acetylglucosaminyltransferase</fullName>
    </recommendedName>
</protein>
<proteinExistence type="predicted"/>
<organism evidence="1 2">
    <name type="scientific">Prorocentrum cordatum</name>
    <dbReference type="NCBI Taxonomy" id="2364126"/>
    <lineage>
        <taxon>Eukaryota</taxon>
        <taxon>Sar</taxon>
        <taxon>Alveolata</taxon>
        <taxon>Dinophyceae</taxon>
        <taxon>Prorocentrales</taxon>
        <taxon>Prorocentraceae</taxon>
        <taxon>Prorocentrum</taxon>
    </lineage>
</organism>
<name>A0ABN9T184_9DINO</name>
<reference evidence="1" key="1">
    <citation type="submission" date="2023-10" db="EMBL/GenBank/DDBJ databases">
        <authorList>
            <person name="Chen Y."/>
            <person name="Shah S."/>
            <person name="Dougan E. K."/>
            <person name="Thang M."/>
            <person name="Chan C."/>
        </authorList>
    </citation>
    <scope>NUCLEOTIDE SEQUENCE [LARGE SCALE GENOMIC DNA]</scope>
</reference>
<sequence length="419" mass="44677">EFRAAQESSNTAQESTQEPSAAILAQAILAQAANTHLNTAISIEQLFLLFLPAIVDSAMAFKLIFATTPVLASKVGAVMNLIETSERGMDDGGALTPAPFLAQGRWFLGENTETCDAVCSKIGSTCDQSSLNAVMSDTATTRLAYLDAFSKAWDSMEAEMGSNFPGRADHCFMSDDLPVRNWAPRIILGHTTKSWPYYDCLVGTSSNPLCSATTPGGHRRLCPCMSGLPTSAPTVAPTAPPTAAPTLATAIGDPHLQNIHGERFDLMTTGTVLLISVPRGKRVEDALLAVQADARRLGGHCSDMYFQTVNITGVWADKLQAGGFTFDAQGVQSHKVPQWTKLGPVEVKVVRGRTEKGTKYLNFFVKHLGDAGFAVGGLLGEDDHADAARIPEGCQIRMSLRKASQTSVRAELASVAVAF</sequence>
<accession>A0ABN9T184</accession>
<evidence type="ECO:0008006" key="3">
    <source>
        <dbReference type="Google" id="ProtNLM"/>
    </source>
</evidence>
<comment type="caution">
    <text evidence="1">The sequence shown here is derived from an EMBL/GenBank/DDBJ whole genome shotgun (WGS) entry which is preliminary data.</text>
</comment>
<gene>
    <name evidence="1" type="ORF">PCOR1329_LOCUS34603</name>
</gene>
<dbReference type="EMBL" id="CAUYUJ010014245">
    <property type="protein sequence ID" value="CAK0838710.1"/>
    <property type="molecule type" value="Genomic_DNA"/>
</dbReference>
<dbReference type="Proteomes" id="UP001189429">
    <property type="component" value="Unassembled WGS sequence"/>
</dbReference>
<evidence type="ECO:0000313" key="1">
    <source>
        <dbReference type="EMBL" id="CAK0838710.1"/>
    </source>
</evidence>